<evidence type="ECO:0000256" key="5">
    <source>
        <dbReference type="ARBA" id="ARBA00023284"/>
    </source>
</evidence>
<feature type="domain" description="Thioredoxin" evidence="10">
    <location>
        <begin position="1"/>
        <end position="110"/>
    </location>
</feature>
<proteinExistence type="inferred from homology"/>
<feature type="site" description="Contributes to redox potential value" evidence="8">
    <location>
        <position position="36"/>
    </location>
</feature>
<organism evidence="11 12">
    <name type="scientific">Candidatus Schekmanbacteria bacterium RBG_13_48_7</name>
    <dbReference type="NCBI Taxonomy" id="1817878"/>
    <lineage>
        <taxon>Bacteria</taxon>
        <taxon>Candidatus Schekmaniibacteriota</taxon>
    </lineage>
</organism>
<dbReference type="Pfam" id="PF00085">
    <property type="entry name" value="Thioredoxin"/>
    <property type="match status" value="1"/>
</dbReference>
<dbReference type="PIRSF" id="PIRSF000077">
    <property type="entry name" value="Thioredoxin"/>
    <property type="match status" value="1"/>
</dbReference>
<evidence type="ECO:0000256" key="8">
    <source>
        <dbReference type="PIRSR" id="PIRSR000077-1"/>
    </source>
</evidence>
<evidence type="ECO:0000256" key="2">
    <source>
        <dbReference type="ARBA" id="ARBA00022448"/>
    </source>
</evidence>
<dbReference type="InterPro" id="IPR017937">
    <property type="entry name" value="Thioredoxin_CS"/>
</dbReference>
<dbReference type="InterPro" id="IPR005746">
    <property type="entry name" value="Thioredoxin"/>
</dbReference>
<dbReference type="Proteomes" id="UP000179266">
    <property type="component" value="Unassembled WGS sequence"/>
</dbReference>
<feature type="active site" description="Nucleophile" evidence="8">
    <location>
        <position position="34"/>
    </location>
</feature>
<reference evidence="11 12" key="1">
    <citation type="journal article" date="2016" name="Nat. Commun.">
        <title>Thousands of microbial genomes shed light on interconnected biogeochemical processes in an aquifer system.</title>
        <authorList>
            <person name="Anantharaman K."/>
            <person name="Brown C.T."/>
            <person name="Hug L.A."/>
            <person name="Sharon I."/>
            <person name="Castelle C.J."/>
            <person name="Probst A.J."/>
            <person name="Thomas B.C."/>
            <person name="Singh A."/>
            <person name="Wilkins M.J."/>
            <person name="Karaoz U."/>
            <person name="Brodie E.L."/>
            <person name="Williams K.H."/>
            <person name="Hubbard S.S."/>
            <person name="Banfield J.F."/>
        </authorList>
    </citation>
    <scope>NUCLEOTIDE SEQUENCE [LARGE SCALE GENOMIC DNA]</scope>
</reference>
<comment type="caution">
    <text evidence="11">The sequence shown here is derived from an EMBL/GenBank/DDBJ whole genome shotgun (WGS) entry which is preliminary data.</text>
</comment>
<dbReference type="PRINTS" id="PR00421">
    <property type="entry name" value="THIOREDOXIN"/>
</dbReference>
<dbReference type="FunFam" id="3.40.30.10:FF:000001">
    <property type="entry name" value="Thioredoxin"/>
    <property type="match status" value="1"/>
</dbReference>
<protein>
    <recommendedName>
        <fullName evidence="6 7">Thioredoxin</fullName>
    </recommendedName>
</protein>
<evidence type="ECO:0000259" key="10">
    <source>
        <dbReference type="PROSITE" id="PS51352"/>
    </source>
</evidence>
<accession>A0A1F7S2V1</accession>
<evidence type="ECO:0000313" key="12">
    <source>
        <dbReference type="Proteomes" id="UP000179266"/>
    </source>
</evidence>
<dbReference type="InterPro" id="IPR036249">
    <property type="entry name" value="Thioredoxin-like_sf"/>
</dbReference>
<dbReference type="PROSITE" id="PS51352">
    <property type="entry name" value="THIOREDOXIN_2"/>
    <property type="match status" value="1"/>
</dbReference>
<feature type="disulfide bond" description="Redox-active" evidence="9">
    <location>
        <begin position="34"/>
        <end position="37"/>
    </location>
</feature>
<evidence type="ECO:0000256" key="1">
    <source>
        <dbReference type="ARBA" id="ARBA00008987"/>
    </source>
</evidence>
<evidence type="ECO:0000256" key="4">
    <source>
        <dbReference type="ARBA" id="ARBA00023157"/>
    </source>
</evidence>
<dbReference type="GO" id="GO:0045454">
    <property type="term" value="P:cell redox homeostasis"/>
    <property type="evidence" value="ECO:0007669"/>
    <property type="project" value="TreeGrafter"/>
</dbReference>
<dbReference type="EMBL" id="MGDD01000067">
    <property type="protein sequence ID" value="OGL47584.1"/>
    <property type="molecule type" value="Genomic_DNA"/>
</dbReference>
<dbReference type="PROSITE" id="PS00194">
    <property type="entry name" value="THIOREDOXIN_1"/>
    <property type="match status" value="1"/>
</dbReference>
<sequence length="110" mass="12401">MGNEELVHLTKGNFETEVLNQKGLVLVDFWAEWCGPCRIIGPILEEVAEQYNGKITVTKLNVDHEGSIAQKYNIRSIPTLIFFKDGKEINRSIGVKPKTDLASMIDQLLE</sequence>
<evidence type="ECO:0000256" key="3">
    <source>
        <dbReference type="ARBA" id="ARBA00022982"/>
    </source>
</evidence>
<feature type="active site" description="Nucleophile" evidence="8">
    <location>
        <position position="37"/>
    </location>
</feature>
<dbReference type="CDD" id="cd02947">
    <property type="entry name" value="TRX_family"/>
    <property type="match status" value="1"/>
</dbReference>
<dbReference type="InterPro" id="IPR013766">
    <property type="entry name" value="Thioredoxin_domain"/>
</dbReference>
<keyword evidence="3" id="KW-0249">Electron transport</keyword>
<evidence type="ECO:0000256" key="7">
    <source>
        <dbReference type="PIRNR" id="PIRNR000077"/>
    </source>
</evidence>
<dbReference type="GO" id="GO:0005829">
    <property type="term" value="C:cytosol"/>
    <property type="evidence" value="ECO:0007669"/>
    <property type="project" value="TreeGrafter"/>
</dbReference>
<dbReference type="PANTHER" id="PTHR45663">
    <property type="entry name" value="GEO12009P1"/>
    <property type="match status" value="1"/>
</dbReference>
<dbReference type="AlphaFoldDB" id="A0A1F7S2V1"/>
<evidence type="ECO:0000313" key="11">
    <source>
        <dbReference type="EMBL" id="OGL47584.1"/>
    </source>
</evidence>
<keyword evidence="5 9" id="KW-0676">Redox-active center</keyword>
<name>A0A1F7S2V1_9BACT</name>
<keyword evidence="2" id="KW-0813">Transport</keyword>
<keyword evidence="4 9" id="KW-1015">Disulfide bond</keyword>
<dbReference type="PANTHER" id="PTHR45663:SF11">
    <property type="entry name" value="GEO12009P1"/>
    <property type="match status" value="1"/>
</dbReference>
<evidence type="ECO:0000256" key="9">
    <source>
        <dbReference type="PIRSR" id="PIRSR000077-4"/>
    </source>
</evidence>
<feature type="site" description="Deprotonates C-terminal active site Cys" evidence="8">
    <location>
        <position position="28"/>
    </location>
</feature>
<feature type="site" description="Contributes to redox potential value" evidence="8">
    <location>
        <position position="35"/>
    </location>
</feature>
<comment type="similarity">
    <text evidence="1 7">Belongs to the thioredoxin family.</text>
</comment>
<dbReference type="GO" id="GO:0015035">
    <property type="term" value="F:protein-disulfide reductase activity"/>
    <property type="evidence" value="ECO:0007669"/>
    <property type="project" value="UniProtKB-UniRule"/>
</dbReference>
<gene>
    <name evidence="11" type="ORF">A2161_05350</name>
</gene>
<dbReference type="NCBIfam" id="TIGR01068">
    <property type="entry name" value="thioredoxin"/>
    <property type="match status" value="1"/>
</dbReference>
<dbReference type="Gene3D" id="3.40.30.10">
    <property type="entry name" value="Glutaredoxin"/>
    <property type="match status" value="1"/>
</dbReference>
<evidence type="ECO:0000256" key="6">
    <source>
        <dbReference type="NCBIfam" id="TIGR01068"/>
    </source>
</evidence>
<dbReference type="SUPFAM" id="SSF52833">
    <property type="entry name" value="Thioredoxin-like"/>
    <property type="match status" value="1"/>
</dbReference>